<dbReference type="PATRIC" id="fig|178901.16.peg.2611"/>
<dbReference type="InterPro" id="IPR029063">
    <property type="entry name" value="SAM-dependent_MTases_sf"/>
</dbReference>
<name>A0A177G8V6_9PROT</name>
<dbReference type="HAMAP" id="MF_00735">
    <property type="entry name" value="Methyltr_PrmA"/>
    <property type="match status" value="1"/>
</dbReference>
<dbReference type="GO" id="GO:0005840">
    <property type="term" value="C:ribosome"/>
    <property type="evidence" value="ECO:0007669"/>
    <property type="project" value="UniProtKB-KW"/>
</dbReference>
<feature type="binding site" evidence="6">
    <location>
        <position position="234"/>
    </location>
    <ligand>
        <name>S-adenosyl-L-methionine</name>
        <dbReference type="ChEBI" id="CHEBI:59789"/>
    </ligand>
</feature>
<evidence type="ECO:0000256" key="5">
    <source>
        <dbReference type="ARBA" id="ARBA00022691"/>
    </source>
</evidence>
<dbReference type="EMBL" id="LVHD01000018">
    <property type="protein sequence ID" value="OAG76678.1"/>
    <property type="molecule type" value="Genomic_DNA"/>
</dbReference>
<evidence type="ECO:0000256" key="3">
    <source>
        <dbReference type="ARBA" id="ARBA00022603"/>
    </source>
</evidence>
<dbReference type="Pfam" id="PF06325">
    <property type="entry name" value="PrmA"/>
    <property type="match status" value="1"/>
</dbReference>
<dbReference type="GO" id="GO:0005737">
    <property type="term" value="C:cytoplasm"/>
    <property type="evidence" value="ECO:0007669"/>
    <property type="project" value="UniProtKB-SubCell"/>
</dbReference>
<comment type="catalytic activity">
    <reaction evidence="6">
        <text>L-lysyl-[protein] + 3 S-adenosyl-L-methionine = N(6),N(6),N(6)-trimethyl-L-lysyl-[protein] + 3 S-adenosyl-L-homocysteine + 3 H(+)</text>
        <dbReference type="Rhea" id="RHEA:54192"/>
        <dbReference type="Rhea" id="RHEA-COMP:9752"/>
        <dbReference type="Rhea" id="RHEA-COMP:13826"/>
        <dbReference type="ChEBI" id="CHEBI:15378"/>
        <dbReference type="ChEBI" id="CHEBI:29969"/>
        <dbReference type="ChEBI" id="CHEBI:57856"/>
        <dbReference type="ChEBI" id="CHEBI:59789"/>
        <dbReference type="ChEBI" id="CHEBI:61961"/>
    </reaction>
</comment>
<evidence type="ECO:0000256" key="1">
    <source>
        <dbReference type="ARBA" id="ARBA00009741"/>
    </source>
</evidence>
<dbReference type="SUPFAM" id="SSF53335">
    <property type="entry name" value="S-adenosyl-L-methionine-dependent methyltransferases"/>
    <property type="match status" value="1"/>
</dbReference>
<gene>
    <name evidence="6" type="primary">prmA</name>
    <name evidence="7" type="ORF">Amal_02452</name>
</gene>
<dbReference type="GO" id="GO:0032259">
    <property type="term" value="P:methylation"/>
    <property type="evidence" value="ECO:0007669"/>
    <property type="project" value="UniProtKB-KW"/>
</dbReference>
<dbReference type="CDD" id="cd02440">
    <property type="entry name" value="AdoMet_MTases"/>
    <property type="match status" value="1"/>
</dbReference>
<evidence type="ECO:0000256" key="6">
    <source>
        <dbReference type="HAMAP-Rule" id="MF_00735"/>
    </source>
</evidence>
<keyword evidence="7" id="KW-0687">Ribonucleoprotein</keyword>
<dbReference type="EC" id="2.1.1.-" evidence="6"/>
<comment type="subcellular location">
    <subcellularLocation>
        <location evidence="6">Cytoplasm</location>
    </subcellularLocation>
</comment>
<dbReference type="GO" id="GO:0016279">
    <property type="term" value="F:protein-lysine N-methyltransferase activity"/>
    <property type="evidence" value="ECO:0007669"/>
    <property type="project" value="RHEA"/>
</dbReference>
<feature type="binding site" evidence="6">
    <location>
        <position position="165"/>
    </location>
    <ligand>
        <name>S-adenosyl-L-methionine</name>
        <dbReference type="ChEBI" id="CHEBI:59789"/>
    </ligand>
</feature>
<evidence type="ECO:0000256" key="4">
    <source>
        <dbReference type="ARBA" id="ARBA00022679"/>
    </source>
</evidence>
<sequence>MAVAPRRHATALETVAVTVPEPAVEAYENAIGSVCTTVGIFEANPEGTLWRVEGVKDAGHREDELAVALVLAQLTSGVDATLERDATEAEGWLARTYESFPEQDVGQRFVIRGTHLPDVKHPTRIALTLDAGVAFGSGEHGSTRGCLRALERIAYRKPRKILDLGCGSGILAMAAAALLHKKVLAVDIEPWSVRVAAQNAERNGLGRALTCRLGNGWKTPEIRHNAPYDLVFANILARPLCLMAKDLAHNLAPGGTVILAGLLRTQIRMVLAAHRRLGLVLEHTFTEGDWATLVLRRPFSETSILKVCHAVPFRLWSCVALFLRHHFEVCHAVRFRYPPRRPAHPVKTE</sequence>
<accession>A0A177G8V6</accession>
<evidence type="ECO:0000256" key="2">
    <source>
        <dbReference type="ARBA" id="ARBA00022490"/>
    </source>
</evidence>
<keyword evidence="4 6" id="KW-0808">Transferase</keyword>
<dbReference type="eggNOG" id="COG2264">
    <property type="taxonomic scope" value="Bacteria"/>
</dbReference>
<dbReference type="InterPro" id="IPR004498">
    <property type="entry name" value="Ribosomal_PrmA_MeTrfase"/>
</dbReference>
<evidence type="ECO:0000313" key="8">
    <source>
        <dbReference type="Proteomes" id="UP000077349"/>
    </source>
</evidence>
<protein>
    <recommendedName>
        <fullName evidence="6">Ribosomal protein L11 methyltransferase</fullName>
        <shortName evidence="6">L11 Mtase</shortName>
        <ecNumber evidence="6">2.1.1.-</ecNumber>
    </recommendedName>
</protein>
<keyword evidence="2 6" id="KW-0963">Cytoplasm</keyword>
<dbReference type="PANTHER" id="PTHR43648">
    <property type="entry name" value="ELECTRON TRANSFER FLAVOPROTEIN BETA SUBUNIT LYSINE METHYLTRANSFERASE"/>
    <property type="match status" value="1"/>
</dbReference>
<proteinExistence type="inferred from homology"/>
<dbReference type="Gene3D" id="3.40.50.150">
    <property type="entry name" value="Vaccinia Virus protein VP39"/>
    <property type="match status" value="1"/>
</dbReference>
<feature type="binding site" evidence="6">
    <location>
        <position position="187"/>
    </location>
    <ligand>
        <name>S-adenosyl-L-methionine</name>
        <dbReference type="ChEBI" id="CHEBI:59789"/>
    </ligand>
</feature>
<comment type="caution">
    <text evidence="7">The sequence shown here is derived from an EMBL/GenBank/DDBJ whole genome shotgun (WGS) entry which is preliminary data.</text>
</comment>
<comment type="similarity">
    <text evidence="1 6">Belongs to the methyltransferase superfamily. PrmA family.</text>
</comment>
<dbReference type="InterPro" id="IPR050078">
    <property type="entry name" value="Ribosomal_L11_MeTrfase_PrmA"/>
</dbReference>
<feature type="binding site" evidence="6">
    <location>
        <position position="143"/>
    </location>
    <ligand>
        <name>S-adenosyl-L-methionine</name>
        <dbReference type="ChEBI" id="CHEBI:59789"/>
    </ligand>
</feature>
<evidence type="ECO:0000313" key="7">
    <source>
        <dbReference type="EMBL" id="OAG76678.1"/>
    </source>
</evidence>
<reference evidence="7 8" key="1">
    <citation type="submission" date="2016-03" db="EMBL/GenBank/DDBJ databases">
        <title>Draft genome sequence of Acetobacter malorum CECT 7742, a strain isolated from strawberry vinegar.</title>
        <authorList>
            <person name="Sainz F."/>
            <person name="Mas A."/>
            <person name="Torija M.J."/>
        </authorList>
    </citation>
    <scope>NUCLEOTIDE SEQUENCE [LARGE SCALE GENOMIC DNA]</scope>
    <source>
        <strain evidence="7 8">CECT 7742</strain>
    </source>
</reference>
<keyword evidence="7" id="KW-0689">Ribosomal protein</keyword>
<organism evidence="7 8">
    <name type="scientific">Acetobacter malorum</name>
    <dbReference type="NCBI Taxonomy" id="178901"/>
    <lineage>
        <taxon>Bacteria</taxon>
        <taxon>Pseudomonadati</taxon>
        <taxon>Pseudomonadota</taxon>
        <taxon>Alphaproteobacteria</taxon>
        <taxon>Acetobacterales</taxon>
        <taxon>Acetobacteraceae</taxon>
        <taxon>Acetobacter</taxon>
    </lineage>
</organism>
<keyword evidence="5 6" id="KW-0949">S-adenosyl-L-methionine</keyword>
<dbReference type="AlphaFoldDB" id="A0A177G8V6"/>
<dbReference type="STRING" id="178901.AmDm5_2539"/>
<dbReference type="Proteomes" id="UP000077349">
    <property type="component" value="Unassembled WGS sequence"/>
</dbReference>
<dbReference type="PANTHER" id="PTHR43648:SF1">
    <property type="entry name" value="ELECTRON TRANSFER FLAVOPROTEIN BETA SUBUNIT LYSINE METHYLTRANSFERASE"/>
    <property type="match status" value="1"/>
</dbReference>
<comment type="function">
    <text evidence="6">Methylates ribosomal protein L11.</text>
</comment>
<keyword evidence="3 6" id="KW-0489">Methyltransferase</keyword>